<gene>
    <name evidence="1" type="ORF">AVDCRST_MAG47-977</name>
</gene>
<dbReference type="Pfam" id="PF07021">
    <property type="entry name" value="MetW"/>
    <property type="match status" value="1"/>
</dbReference>
<dbReference type="GO" id="GO:0004414">
    <property type="term" value="F:homoserine O-acetyltransferase activity"/>
    <property type="evidence" value="ECO:0007669"/>
    <property type="project" value="UniProtKB-EC"/>
</dbReference>
<dbReference type="EMBL" id="CADCUK010000070">
    <property type="protein sequence ID" value="CAA9369076.1"/>
    <property type="molecule type" value="Genomic_DNA"/>
</dbReference>
<dbReference type="EC" id="2.3.1.31" evidence="1"/>
<dbReference type="SUPFAM" id="SSF53335">
    <property type="entry name" value="S-adenosyl-L-methionine-dependent methyltransferases"/>
    <property type="match status" value="1"/>
</dbReference>
<organism evidence="1">
    <name type="scientific">uncultured Nocardioidaceae bacterium</name>
    <dbReference type="NCBI Taxonomy" id="253824"/>
    <lineage>
        <taxon>Bacteria</taxon>
        <taxon>Bacillati</taxon>
        <taxon>Actinomycetota</taxon>
        <taxon>Actinomycetes</taxon>
        <taxon>Propionibacteriales</taxon>
        <taxon>Nocardioidaceae</taxon>
        <taxon>environmental samples</taxon>
    </lineage>
</organism>
<accession>A0A6J4MX65</accession>
<proteinExistence type="predicted"/>
<dbReference type="InterPro" id="IPR010743">
    <property type="entry name" value="Methionine_synth_MetW"/>
</dbReference>
<dbReference type="NCBIfam" id="TIGR02081">
    <property type="entry name" value="metW"/>
    <property type="match status" value="1"/>
</dbReference>
<keyword evidence="1" id="KW-0808">Transferase</keyword>
<name>A0A6J4MX65_9ACTN</name>
<evidence type="ECO:0000313" key="1">
    <source>
        <dbReference type="EMBL" id="CAA9369076.1"/>
    </source>
</evidence>
<reference evidence="1" key="1">
    <citation type="submission" date="2020-02" db="EMBL/GenBank/DDBJ databases">
        <authorList>
            <person name="Meier V. D."/>
        </authorList>
    </citation>
    <scope>NUCLEOTIDE SEQUENCE</scope>
    <source>
        <strain evidence="1">AVDCRST_MAG47</strain>
    </source>
</reference>
<keyword evidence="1" id="KW-0012">Acyltransferase</keyword>
<dbReference type="Gene3D" id="3.40.50.150">
    <property type="entry name" value="Vaccinia Virus protein VP39"/>
    <property type="match status" value="1"/>
</dbReference>
<dbReference type="AlphaFoldDB" id="A0A6J4MX65"/>
<sequence>MRPDLDVVAGLVPTGSRVLDLGCGDGELLDHLFHESGCTGTGVEIEDRAVVRAIRRGVPVIELDVDTELSELADDSYDVVVLSRTLQALRRPADVLAEIRRIGRRCVVSVPNFGLWKHRASLVVRGRMPVSRELPYPWFETPNIHLSTLPDLEELFAARDWTVETRLLLDERGRRLANERLANLRAGAAVYLLSR</sequence>
<dbReference type="CDD" id="cd02440">
    <property type="entry name" value="AdoMet_MTases"/>
    <property type="match status" value="1"/>
</dbReference>
<dbReference type="InterPro" id="IPR029063">
    <property type="entry name" value="SAM-dependent_MTases_sf"/>
</dbReference>
<protein>
    <submittedName>
        <fullName evidence="1">Homoserine O-acetyltransferase</fullName>
        <ecNumber evidence="1">2.3.1.31</ecNumber>
    </submittedName>
</protein>